<name>A0ABR3ERX4_9AGAR</name>
<dbReference type="Proteomes" id="UP001465976">
    <property type="component" value="Unassembled WGS sequence"/>
</dbReference>
<sequence length="483" mass="54295">MDISISEPLASAHPQLIALLNTHIAQQEARDLLRVGVTPSHFQGCKTVHIARLQGRDDPALSILILWLTDQELIEIGDDLKAFIHNFVTSNHQNCLKLFVYGYDTLPAFPRDSEGRDKMDRTLSYLTCVHRLHEVFLEDLSFAAKTIYTTGADNGNGPILEMVTDRQGVYFRALCQITSFTIPDVRAVGHVFPTMESLLKGLHDPEERAGRWGMSDDVKYPLAVASGLSGNKAKMRDENNRRIRKALLAISPPPPWNRRFTPHHLNHRVTGPLMRTSHPSNAGSWYQRCNPEKTLFCRSFELAPGPGPDHAQQEPFVSLYTVRDELRKTPRPARRSSSLPAEEFHSSPLLGPVASSSDQTPLTSSPSSSVIDLTLEDEDDDQNDPAKEEDITSLWVQFYMQNCNVRLLLPAKDGVVHLSVNKVLLGSHRVEKRPMEVFCPRMRRWVPLDWSGGLLGPSDGVVEVCEKSFRPSEKTRVEMARQL</sequence>
<evidence type="ECO:0000313" key="2">
    <source>
        <dbReference type="EMBL" id="KAL0565659.1"/>
    </source>
</evidence>
<accession>A0ABR3ERX4</accession>
<feature type="compositionally biased region" description="Polar residues" evidence="1">
    <location>
        <begin position="354"/>
        <end position="371"/>
    </location>
</feature>
<proteinExistence type="predicted"/>
<comment type="caution">
    <text evidence="2">The sequence shown here is derived from an EMBL/GenBank/DDBJ whole genome shotgun (WGS) entry which is preliminary data.</text>
</comment>
<gene>
    <name evidence="2" type="ORF">V5O48_016360</name>
</gene>
<organism evidence="2 3">
    <name type="scientific">Marasmius crinis-equi</name>
    <dbReference type="NCBI Taxonomy" id="585013"/>
    <lineage>
        <taxon>Eukaryota</taxon>
        <taxon>Fungi</taxon>
        <taxon>Dikarya</taxon>
        <taxon>Basidiomycota</taxon>
        <taxon>Agaricomycotina</taxon>
        <taxon>Agaricomycetes</taxon>
        <taxon>Agaricomycetidae</taxon>
        <taxon>Agaricales</taxon>
        <taxon>Marasmiineae</taxon>
        <taxon>Marasmiaceae</taxon>
        <taxon>Marasmius</taxon>
    </lineage>
</organism>
<reference evidence="2 3" key="1">
    <citation type="submission" date="2024-02" db="EMBL/GenBank/DDBJ databases">
        <title>A draft genome for the cacao thread blight pathogen Marasmius crinis-equi.</title>
        <authorList>
            <person name="Cohen S.P."/>
            <person name="Baruah I.K."/>
            <person name="Amoako-Attah I."/>
            <person name="Bukari Y."/>
            <person name="Meinhardt L.W."/>
            <person name="Bailey B.A."/>
        </authorList>
    </citation>
    <scope>NUCLEOTIDE SEQUENCE [LARGE SCALE GENOMIC DNA]</scope>
    <source>
        <strain evidence="2 3">GH-76</strain>
    </source>
</reference>
<dbReference type="EMBL" id="JBAHYK010002176">
    <property type="protein sequence ID" value="KAL0565659.1"/>
    <property type="molecule type" value="Genomic_DNA"/>
</dbReference>
<evidence type="ECO:0000256" key="1">
    <source>
        <dbReference type="SAM" id="MobiDB-lite"/>
    </source>
</evidence>
<feature type="region of interest" description="Disordered" evidence="1">
    <location>
        <begin position="327"/>
        <end position="371"/>
    </location>
</feature>
<protein>
    <submittedName>
        <fullName evidence="2">Uncharacterized protein</fullName>
    </submittedName>
</protein>
<keyword evidence="3" id="KW-1185">Reference proteome</keyword>
<evidence type="ECO:0000313" key="3">
    <source>
        <dbReference type="Proteomes" id="UP001465976"/>
    </source>
</evidence>